<feature type="transmembrane region" description="Helical" evidence="1">
    <location>
        <begin position="32"/>
        <end position="57"/>
    </location>
</feature>
<accession>A0A0C9TDZ0</accession>
<reference evidence="2 3" key="1">
    <citation type="submission" date="2014-06" db="EMBL/GenBank/DDBJ databases">
        <title>Evolutionary Origins and Diversification of the Mycorrhizal Mutualists.</title>
        <authorList>
            <consortium name="DOE Joint Genome Institute"/>
            <consortium name="Mycorrhizal Genomics Consortium"/>
            <person name="Kohler A."/>
            <person name="Kuo A."/>
            <person name="Nagy L.G."/>
            <person name="Floudas D."/>
            <person name="Copeland A."/>
            <person name="Barry K.W."/>
            <person name="Cichocki N."/>
            <person name="Veneault-Fourrey C."/>
            <person name="LaButti K."/>
            <person name="Lindquist E.A."/>
            <person name="Lipzen A."/>
            <person name="Lundell T."/>
            <person name="Morin E."/>
            <person name="Murat C."/>
            <person name="Riley R."/>
            <person name="Ohm R."/>
            <person name="Sun H."/>
            <person name="Tunlid A."/>
            <person name="Henrissat B."/>
            <person name="Grigoriev I.V."/>
            <person name="Hibbett D.S."/>
            <person name="Martin F."/>
        </authorList>
    </citation>
    <scope>NUCLEOTIDE SEQUENCE [LARGE SCALE GENOMIC DNA]</scope>
    <source>
        <strain evidence="2 3">SS14</strain>
    </source>
</reference>
<dbReference type="AlphaFoldDB" id="A0A0C9TDZ0"/>
<evidence type="ECO:0000313" key="3">
    <source>
        <dbReference type="Proteomes" id="UP000054279"/>
    </source>
</evidence>
<gene>
    <name evidence="2" type="ORF">M422DRAFT_271415</name>
</gene>
<proteinExistence type="predicted"/>
<dbReference type="HOGENOM" id="CLU_1272976_0_0_1"/>
<protein>
    <submittedName>
        <fullName evidence="2">Uncharacterized protein</fullName>
    </submittedName>
</protein>
<dbReference type="Proteomes" id="UP000054279">
    <property type="component" value="Unassembled WGS sequence"/>
</dbReference>
<feature type="transmembrane region" description="Helical" evidence="1">
    <location>
        <begin position="117"/>
        <end position="136"/>
    </location>
</feature>
<sequence length="217" mass="24540">MACPWSLLYLPMKWIYPIWFTYDRIPDVSHNWLFVLRAGLALLTSLAASAVEAWAIVDLTKSMRDAMAHLNHVLYMWKITRRAGNVLTATPSLPASVRVILFSSLTVKMTSCRNNSVESTLGPTILALVCLILINIDKTRENYWYLLAFHPLAPAYAVSLFYTLNLRHRVTQGISPDTNVLTSNENGSSKWSRHIMRKKTGDENPIPNPVHVEVSTE</sequence>
<evidence type="ECO:0000313" key="2">
    <source>
        <dbReference type="EMBL" id="KIJ27433.1"/>
    </source>
</evidence>
<evidence type="ECO:0000256" key="1">
    <source>
        <dbReference type="SAM" id="Phobius"/>
    </source>
</evidence>
<organism evidence="2 3">
    <name type="scientific">Sphaerobolus stellatus (strain SS14)</name>
    <dbReference type="NCBI Taxonomy" id="990650"/>
    <lineage>
        <taxon>Eukaryota</taxon>
        <taxon>Fungi</taxon>
        <taxon>Dikarya</taxon>
        <taxon>Basidiomycota</taxon>
        <taxon>Agaricomycotina</taxon>
        <taxon>Agaricomycetes</taxon>
        <taxon>Phallomycetidae</taxon>
        <taxon>Geastrales</taxon>
        <taxon>Sphaerobolaceae</taxon>
        <taxon>Sphaerobolus</taxon>
    </lineage>
</organism>
<keyword evidence="3" id="KW-1185">Reference proteome</keyword>
<name>A0A0C9TDZ0_SPHS4</name>
<keyword evidence="1" id="KW-1133">Transmembrane helix</keyword>
<dbReference type="EMBL" id="KN837336">
    <property type="protein sequence ID" value="KIJ27433.1"/>
    <property type="molecule type" value="Genomic_DNA"/>
</dbReference>
<keyword evidence="1" id="KW-0472">Membrane</keyword>
<keyword evidence="1" id="KW-0812">Transmembrane</keyword>
<feature type="transmembrane region" description="Helical" evidence="1">
    <location>
        <begin position="142"/>
        <end position="164"/>
    </location>
</feature>